<keyword evidence="11" id="KW-1185">Reference proteome</keyword>
<accession>A0A418B2J7</accession>
<keyword evidence="5" id="KW-0406">Ion transport</keyword>
<dbReference type="Pfam" id="PF07885">
    <property type="entry name" value="Ion_trans_2"/>
    <property type="match status" value="1"/>
</dbReference>
<dbReference type="GO" id="GO:0001508">
    <property type="term" value="P:action potential"/>
    <property type="evidence" value="ECO:0007669"/>
    <property type="project" value="TreeGrafter"/>
</dbReference>
<keyword evidence="4 8" id="KW-1133">Transmembrane helix</keyword>
<evidence type="ECO:0000256" key="5">
    <source>
        <dbReference type="ARBA" id="ARBA00023065"/>
    </source>
</evidence>
<name>A0A418B2J7_9STRA</name>
<evidence type="ECO:0000313" key="10">
    <source>
        <dbReference type="EMBL" id="RHY32205.1"/>
    </source>
</evidence>
<keyword evidence="2" id="KW-0813">Transport</keyword>
<dbReference type="GO" id="GO:0005249">
    <property type="term" value="F:voltage-gated potassium channel activity"/>
    <property type="evidence" value="ECO:0007669"/>
    <property type="project" value="InterPro"/>
</dbReference>
<keyword evidence="7" id="KW-0407">Ion channel</keyword>
<evidence type="ECO:0000256" key="8">
    <source>
        <dbReference type="SAM" id="Phobius"/>
    </source>
</evidence>
<comment type="subcellular location">
    <subcellularLocation>
        <location evidence="1">Membrane</location>
        <topology evidence="1">Multi-pass membrane protein</topology>
    </subcellularLocation>
</comment>
<dbReference type="AlphaFoldDB" id="A0A418B2J7"/>
<gene>
    <name evidence="10" type="ORF">DYB32_002758</name>
</gene>
<evidence type="ECO:0000256" key="7">
    <source>
        <dbReference type="ARBA" id="ARBA00023303"/>
    </source>
</evidence>
<organism evidence="10 11">
    <name type="scientific">Aphanomyces invadans</name>
    <dbReference type="NCBI Taxonomy" id="157072"/>
    <lineage>
        <taxon>Eukaryota</taxon>
        <taxon>Sar</taxon>
        <taxon>Stramenopiles</taxon>
        <taxon>Oomycota</taxon>
        <taxon>Saprolegniomycetes</taxon>
        <taxon>Saprolegniales</taxon>
        <taxon>Verrucalvaceae</taxon>
        <taxon>Aphanomyces</taxon>
    </lineage>
</organism>
<evidence type="ECO:0000259" key="9">
    <source>
        <dbReference type="Pfam" id="PF07885"/>
    </source>
</evidence>
<dbReference type="GO" id="GO:0008076">
    <property type="term" value="C:voltage-gated potassium channel complex"/>
    <property type="evidence" value="ECO:0007669"/>
    <property type="project" value="InterPro"/>
</dbReference>
<feature type="transmembrane region" description="Helical" evidence="8">
    <location>
        <begin position="18"/>
        <end position="38"/>
    </location>
</feature>
<feature type="domain" description="Potassium channel" evidence="9">
    <location>
        <begin position="1"/>
        <end position="42"/>
    </location>
</feature>
<keyword evidence="3 8" id="KW-0812">Transmembrane</keyword>
<dbReference type="VEuPathDB" id="FungiDB:H310_00154"/>
<evidence type="ECO:0000256" key="3">
    <source>
        <dbReference type="ARBA" id="ARBA00022692"/>
    </source>
</evidence>
<evidence type="ECO:0000256" key="6">
    <source>
        <dbReference type="ARBA" id="ARBA00023136"/>
    </source>
</evidence>
<reference evidence="10 11" key="1">
    <citation type="submission" date="2018-08" db="EMBL/GenBank/DDBJ databases">
        <title>Aphanomyces genome sequencing and annotation.</title>
        <authorList>
            <person name="Minardi D."/>
            <person name="Oidtmann B."/>
            <person name="Van Der Giezen M."/>
            <person name="Studholme D.J."/>
        </authorList>
    </citation>
    <scope>NUCLEOTIDE SEQUENCE [LARGE SCALE GENOMIC DNA]</scope>
    <source>
        <strain evidence="10 11">NJM0002</strain>
    </source>
</reference>
<comment type="caution">
    <text evidence="10">The sequence shown here is derived from an EMBL/GenBank/DDBJ whole genome shotgun (WGS) entry which is preliminary data.</text>
</comment>
<evidence type="ECO:0000256" key="4">
    <source>
        <dbReference type="ARBA" id="ARBA00022989"/>
    </source>
</evidence>
<dbReference type="InterPro" id="IPR013099">
    <property type="entry name" value="K_chnl_dom"/>
</dbReference>
<dbReference type="Proteomes" id="UP000285060">
    <property type="component" value="Unassembled WGS sequence"/>
</dbReference>
<dbReference type="EMBL" id="QUSY01000154">
    <property type="protein sequence ID" value="RHY32205.1"/>
    <property type="molecule type" value="Genomic_DNA"/>
</dbReference>
<dbReference type="InterPro" id="IPR028325">
    <property type="entry name" value="VG_K_chnl"/>
</dbReference>
<dbReference type="PANTHER" id="PTHR11537">
    <property type="entry name" value="VOLTAGE-GATED POTASSIUM CHANNEL"/>
    <property type="match status" value="1"/>
</dbReference>
<dbReference type="Gene3D" id="1.10.287.70">
    <property type="match status" value="1"/>
</dbReference>
<evidence type="ECO:0000256" key="2">
    <source>
        <dbReference type="ARBA" id="ARBA00022448"/>
    </source>
</evidence>
<dbReference type="PANTHER" id="PTHR11537:SF254">
    <property type="entry name" value="POTASSIUM VOLTAGE-GATED CHANNEL PROTEIN SHAB"/>
    <property type="match status" value="1"/>
</dbReference>
<keyword evidence="6 8" id="KW-0472">Membrane</keyword>
<proteinExistence type="predicted"/>
<evidence type="ECO:0000313" key="11">
    <source>
        <dbReference type="Proteomes" id="UP000285060"/>
    </source>
</evidence>
<dbReference type="SUPFAM" id="SSF81324">
    <property type="entry name" value="Voltage-gated potassium channels"/>
    <property type="match status" value="1"/>
</dbReference>
<protein>
    <recommendedName>
        <fullName evidence="9">Potassium channel domain-containing protein</fullName>
    </recommendedName>
</protein>
<evidence type="ECO:0000256" key="1">
    <source>
        <dbReference type="ARBA" id="ARBA00004141"/>
    </source>
</evidence>
<sequence length="226" mass="25574">MTTVGYGDDFPVTPTGKLIATLTMMSGMLILALPISVIGSNFQHVMKEEVQHAMLKSLDTLSTMEVLQKFVSQQRLRPCTTTDMVGIGRKEMIELLKGFNILGESIDIDPDELIALYDVHKTGRLEADALAQFRRDLEALQKYNLTIASPPMTYQKDEQQKQQWPCASSIADLRRGHHDPLTKQVATMEEILEVRLLETEVRFENKLNALMKIVAQMEKKIAILRD</sequence>